<evidence type="ECO:0000313" key="3">
    <source>
        <dbReference type="Proteomes" id="UP000239181"/>
    </source>
</evidence>
<evidence type="ECO:0000313" key="2">
    <source>
        <dbReference type="EMBL" id="PRD17373.1"/>
    </source>
</evidence>
<dbReference type="OrthoDB" id="6527301at2"/>
<comment type="caution">
    <text evidence="2">The sequence shown here is derived from an EMBL/GenBank/DDBJ whole genome shotgun (WGS) entry which is preliminary data.</text>
</comment>
<dbReference type="EMBL" id="PDET01000001">
    <property type="protein sequence ID" value="PRD17373.1"/>
    <property type="molecule type" value="Genomic_DNA"/>
</dbReference>
<dbReference type="RefSeq" id="WP_105590972.1">
    <property type="nucleotide sequence ID" value="NZ_PDET01000001.1"/>
</dbReference>
<reference evidence="2 3" key="1">
    <citation type="submission" date="2017-10" db="EMBL/GenBank/DDBJ databases">
        <title>Draft genome of two endophytic bacteria isolated from 'guarana' Paullinia cupana (Mart.) Ducke.</title>
        <authorList>
            <person name="Siqueira K.A."/>
            <person name="Liotti R.G."/>
            <person name="Mendes T.A."/>
            <person name="Soares M.A."/>
        </authorList>
    </citation>
    <scope>NUCLEOTIDE SEQUENCE [LARGE SCALE GENOMIC DNA]</scope>
    <source>
        <strain evidence="2 3">342</strain>
    </source>
</reference>
<protein>
    <submittedName>
        <fullName evidence="2">Uncharacterized protein</fullName>
    </submittedName>
</protein>
<proteinExistence type="predicted"/>
<keyword evidence="3" id="KW-1185">Reference proteome</keyword>
<dbReference type="SUPFAM" id="SSF53335">
    <property type="entry name" value="S-adenosyl-L-methionine-dependent methyltransferases"/>
    <property type="match status" value="1"/>
</dbReference>
<feature type="region of interest" description="Disordered" evidence="1">
    <location>
        <begin position="1"/>
        <end position="20"/>
    </location>
</feature>
<organism evidence="2 3">
    <name type="scientific">Pantoea coffeiphila</name>
    <dbReference type="NCBI Taxonomy" id="1465635"/>
    <lineage>
        <taxon>Bacteria</taxon>
        <taxon>Pseudomonadati</taxon>
        <taxon>Pseudomonadota</taxon>
        <taxon>Gammaproteobacteria</taxon>
        <taxon>Enterobacterales</taxon>
        <taxon>Erwiniaceae</taxon>
        <taxon>Pantoea</taxon>
    </lineage>
</organism>
<dbReference type="AlphaFoldDB" id="A0A2S9IHW3"/>
<dbReference type="InterPro" id="IPR029063">
    <property type="entry name" value="SAM-dependent_MTases_sf"/>
</dbReference>
<evidence type="ECO:0000256" key="1">
    <source>
        <dbReference type="SAM" id="MobiDB-lite"/>
    </source>
</evidence>
<name>A0A2S9IHW3_9GAMM</name>
<accession>A0A2S9IHW3</accession>
<dbReference type="Gene3D" id="3.40.50.150">
    <property type="entry name" value="Vaccinia Virus protein VP39"/>
    <property type="match status" value="1"/>
</dbReference>
<dbReference type="Proteomes" id="UP000239181">
    <property type="component" value="Unassembled WGS sequence"/>
</dbReference>
<gene>
    <name evidence="2" type="ORF">CQW29_01695</name>
</gene>
<sequence length="351" mass="39514">MNSQINQPQPAWLRAGSNAAGQLPDDRRRAALAAFLAESESLAPLLMLHSLMRLEFCAEDRWQIADRRQQLRIAPCFDELLQRWHLHLLDEGLLDSHDDDIWTLSPCAPAEHQLEQRIDDARHRLRQLMNWLDDATPLADALFSRSQQMEDWLRAPSLAKDWRPDLNLHQLLHMPGIISDYFAGIAVSVLPLLLDESRSDVPSLLALGYTPPRLQDCLTRVAASVVPLDSERSLADQLPGDSLHDAVVLSDLLNQPSPDHLLAELRPWLAPGAVLMLLQNTAERPLHWVTPAAVQAHARVGQLEAHCEHRCQQMLSQAGFALLQSWPQADSPMAFAGQRLFVARYDPSSYR</sequence>